<sequence>MVLAAEEFFHEEEVEHPVRYLSLDRVYSYSVPCVNPSGSSSVTSKKVKARMTGKSTGGGRGGGYIRDITPPAHIPEIAETIAPLHEIADLAPRVFSATPTEHLTAAQAWAELGNPVALHLLLLSKLVHATGKGMLEIEGVDLHALIGLECKASNSHDYDDWYKGSITEYNSDTKHHRVCLELGELVWAKLIGSVIHRFYRYPSESALSPEPPVSFTAPVGFSVANIRNGFEPGKALGLLSAFKRGSTRGEKGKRGKGEGGGVARGGKRRGFAGFARFATTSPLLRPSSPTTAPAVGCRPFSPPHDSAARLLLLLTRVPWILHAIAAAAGSISSLSLPVVTAGDSCGYRLRAIAIAVSTLCLHPQALRPAGFTASAAAFILFSSHISPLRPAVLAASPPRPVATATLGRRPHRWPTYGFHDSCCALRVGKALGLLSAFKRWSTRGEKGKGGPGGKRRGFDGLAGFVRFATTSPLLPPSSPTTAPAVGCRPFSPPHDSAARLLLLLTRVPWILHAIAAAAGSISSSSLPVVTAGDSCGYRLGAIAIAVSTLCLHPHALRPAGFTASAAAFILFSSHISPLRPAVLAASPPRPVATATLERRPHRWPTYGFHDSITSSTTRTVTRSRPLPVTRARAYTSPFSPTATASAAAAATASFPIPSGASSSSALTVS</sequence>
<dbReference type="EMBL" id="JACMSC010000005">
    <property type="protein sequence ID" value="KAG6522459.1"/>
    <property type="molecule type" value="Genomic_DNA"/>
</dbReference>
<proteinExistence type="predicted"/>
<feature type="compositionally biased region" description="Gly residues" evidence="1">
    <location>
        <begin position="55"/>
        <end position="64"/>
    </location>
</feature>
<evidence type="ECO:0000313" key="3">
    <source>
        <dbReference type="Proteomes" id="UP000734854"/>
    </source>
</evidence>
<dbReference type="AlphaFoldDB" id="A0A8J5H7M1"/>
<protein>
    <submittedName>
        <fullName evidence="2">Uncharacterized protein</fullName>
    </submittedName>
</protein>
<evidence type="ECO:0000313" key="2">
    <source>
        <dbReference type="EMBL" id="KAG6522459.1"/>
    </source>
</evidence>
<organism evidence="2 3">
    <name type="scientific">Zingiber officinale</name>
    <name type="common">Ginger</name>
    <name type="synonym">Amomum zingiber</name>
    <dbReference type="NCBI Taxonomy" id="94328"/>
    <lineage>
        <taxon>Eukaryota</taxon>
        <taxon>Viridiplantae</taxon>
        <taxon>Streptophyta</taxon>
        <taxon>Embryophyta</taxon>
        <taxon>Tracheophyta</taxon>
        <taxon>Spermatophyta</taxon>
        <taxon>Magnoliopsida</taxon>
        <taxon>Liliopsida</taxon>
        <taxon>Zingiberales</taxon>
        <taxon>Zingiberaceae</taxon>
        <taxon>Zingiber</taxon>
    </lineage>
</organism>
<dbReference type="Proteomes" id="UP000734854">
    <property type="component" value="Unassembled WGS sequence"/>
</dbReference>
<reference evidence="2 3" key="1">
    <citation type="submission" date="2020-08" db="EMBL/GenBank/DDBJ databases">
        <title>Plant Genome Project.</title>
        <authorList>
            <person name="Zhang R.-G."/>
        </authorList>
    </citation>
    <scope>NUCLEOTIDE SEQUENCE [LARGE SCALE GENOMIC DNA]</scope>
    <source>
        <tissue evidence="2">Rhizome</tissue>
    </source>
</reference>
<keyword evidence="3" id="KW-1185">Reference proteome</keyword>
<accession>A0A8J5H7M1</accession>
<comment type="caution">
    <text evidence="2">The sequence shown here is derived from an EMBL/GenBank/DDBJ whole genome shotgun (WGS) entry which is preliminary data.</text>
</comment>
<gene>
    <name evidence="2" type="ORF">ZIOFF_019599</name>
</gene>
<feature type="region of interest" description="Disordered" evidence="1">
    <location>
        <begin position="42"/>
        <end position="65"/>
    </location>
</feature>
<evidence type="ECO:0000256" key="1">
    <source>
        <dbReference type="SAM" id="MobiDB-lite"/>
    </source>
</evidence>
<name>A0A8J5H7M1_ZINOF</name>